<dbReference type="FunFam" id="3.40.50.300:FF:000007">
    <property type="entry name" value="Pre-mRNA-splicing factor ATP-dependent RNA helicase"/>
    <property type="match status" value="1"/>
</dbReference>
<dbReference type="Pfam" id="PF00271">
    <property type="entry name" value="Helicase_C"/>
    <property type="match status" value="1"/>
</dbReference>
<keyword evidence="4" id="KW-0378">Hydrolase</keyword>
<keyword evidence="7" id="KW-0508">mRNA splicing</keyword>
<keyword evidence="5 13" id="KW-0347">Helicase</keyword>
<dbReference type="InterPro" id="IPR014001">
    <property type="entry name" value="Helicase_ATP-bd"/>
</dbReference>
<organism evidence="13 14">
    <name type="scientific">Cryptosporidium xiaoi</name>
    <dbReference type="NCBI Taxonomy" id="659607"/>
    <lineage>
        <taxon>Eukaryota</taxon>
        <taxon>Sar</taxon>
        <taxon>Alveolata</taxon>
        <taxon>Apicomplexa</taxon>
        <taxon>Conoidasida</taxon>
        <taxon>Coccidia</taxon>
        <taxon>Eucoccidiorida</taxon>
        <taxon>Eimeriorina</taxon>
        <taxon>Cryptosporidiidae</taxon>
        <taxon>Cryptosporidium</taxon>
    </lineage>
</organism>
<evidence type="ECO:0000256" key="10">
    <source>
        <dbReference type="SAM" id="MobiDB-lite"/>
    </source>
</evidence>
<dbReference type="InterPro" id="IPR002464">
    <property type="entry name" value="DNA/RNA_helicase_DEAH_CS"/>
</dbReference>
<gene>
    <name evidence="13" type="ORF">RS030_192830</name>
</gene>
<dbReference type="GO" id="GO:0008380">
    <property type="term" value="P:RNA splicing"/>
    <property type="evidence" value="ECO:0007669"/>
    <property type="project" value="UniProtKB-KW"/>
</dbReference>
<evidence type="ECO:0000256" key="7">
    <source>
        <dbReference type="ARBA" id="ARBA00023187"/>
    </source>
</evidence>
<dbReference type="InterPro" id="IPR027417">
    <property type="entry name" value="P-loop_NTPase"/>
</dbReference>
<dbReference type="FunFam" id="3.40.50.300:FF:000615">
    <property type="entry name" value="pre-mRNA-splicing factor ATP-dependent RNA helicase DEAH7"/>
    <property type="match status" value="1"/>
</dbReference>
<protein>
    <recommendedName>
        <fullName evidence="1">RNA helicase</fullName>
        <ecNumber evidence="1">3.6.4.13</ecNumber>
    </recommendedName>
</protein>
<dbReference type="PANTHER" id="PTHR18934:SF91">
    <property type="entry name" value="PRE-MRNA-SPLICING FACTOR ATP-DEPENDENT RNA HELICASE PRP16"/>
    <property type="match status" value="1"/>
</dbReference>
<dbReference type="GO" id="GO:0003724">
    <property type="term" value="F:RNA helicase activity"/>
    <property type="evidence" value="ECO:0007669"/>
    <property type="project" value="UniProtKB-EC"/>
</dbReference>
<dbReference type="EMBL" id="JAWDEY010000010">
    <property type="protein sequence ID" value="KAK6589868.1"/>
    <property type="molecule type" value="Genomic_DNA"/>
</dbReference>
<feature type="domain" description="Helicase ATP-binding" evidence="11">
    <location>
        <begin position="283"/>
        <end position="446"/>
    </location>
</feature>
<evidence type="ECO:0000256" key="5">
    <source>
        <dbReference type="ARBA" id="ARBA00022806"/>
    </source>
</evidence>
<dbReference type="PROSITE" id="PS00690">
    <property type="entry name" value="DEAH_ATP_HELICASE"/>
    <property type="match status" value="1"/>
</dbReference>
<comment type="caution">
    <text evidence="13">The sequence shown here is derived from an EMBL/GenBank/DDBJ whole genome shotgun (WGS) entry which is preliminary data.</text>
</comment>
<dbReference type="GO" id="GO:0016787">
    <property type="term" value="F:hydrolase activity"/>
    <property type="evidence" value="ECO:0007669"/>
    <property type="project" value="UniProtKB-KW"/>
</dbReference>
<keyword evidence="3" id="KW-0547">Nucleotide-binding</keyword>
<accession>A0AAV9XYR0</accession>
<dbReference type="SMART" id="SM00847">
    <property type="entry name" value="HA2"/>
    <property type="match status" value="1"/>
</dbReference>
<dbReference type="GO" id="GO:0003723">
    <property type="term" value="F:RNA binding"/>
    <property type="evidence" value="ECO:0007669"/>
    <property type="project" value="TreeGrafter"/>
</dbReference>
<dbReference type="CDD" id="cd18791">
    <property type="entry name" value="SF2_C_RHA"/>
    <property type="match status" value="1"/>
</dbReference>
<comment type="catalytic activity">
    <reaction evidence="9">
        <text>ATP + H2O = ADP + phosphate + H(+)</text>
        <dbReference type="Rhea" id="RHEA:13065"/>
        <dbReference type="ChEBI" id="CHEBI:15377"/>
        <dbReference type="ChEBI" id="CHEBI:15378"/>
        <dbReference type="ChEBI" id="CHEBI:30616"/>
        <dbReference type="ChEBI" id="CHEBI:43474"/>
        <dbReference type="ChEBI" id="CHEBI:456216"/>
        <dbReference type="EC" id="3.6.4.13"/>
    </reaction>
</comment>
<dbReference type="InterPro" id="IPR011545">
    <property type="entry name" value="DEAD/DEAH_box_helicase_dom"/>
</dbReference>
<feature type="region of interest" description="Disordered" evidence="10">
    <location>
        <begin position="46"/>
        <end position="67"/>
    </location>
</feature>
<evidence type="ECO:0000256" key="9">
    <source>
        <dbReference type="ARBA" id="ARBA00047984"/>
    </source>
</evidence>
<evidence type="ECO:0000256" key="2">
    <source>
        <dbReference type="ARBA" id="ARBA00022664"/>
    </source>
</evidence>
<keyword evidence="14" id="KW-1185">Reference proteome</keyword>
<dbReference type="Gene3D" id="1.20.120.1080">
    <property type="match status" value="1"/>
</dbReference>
<evidence type="ECO:0000256" key="4">
    <source>
        <dbReference type="ARBA" id="ARBA00022801"/>
    </source>
</evidence>
<dbReference type="Proteomes" id="UP001311799">
    <property type="component" value="Unassembled WGS sequence"/>
</dbReference>
<dbReference type="GO" id="GO:0005524">
    <property type="term" value="F:ATP binding"/>
    <property type="evidence" value="ECO:0007669"/>
    <property type="project" value="UniProtKB-KW"/>
</dbReference>
<keyword evidence="6" id="KW-0067">ATP-binding</keyword>
<dbReference type="InterPro" id="IPR001650">
    <property type="entry name" value="Helicase_C-like"/>
</dbReference>
<dbReference type="PROSITE" id="PS51192">
    <property type="entry name" value="HELICASE_ATP_BIND_1"/>
    <property type="match status" value="1"/>
</dbReference>
<comment type="similarity">
    <text evidence="8">Belongs to the DEAD box helicase family. DEAH subfamily. PRP16 sub-subfamily.</text>
</comment>
<dbReference type="GO" id="GO:0006397">
    <property type="term" value="P:mRNA processing"/>
    <property type="evidence" value="ECO:0007669"/>
    <property type="project" value="UniProtKB-KW"/>
</dbReference>
<evidence type="ECO:0000256" key="3">
    <source>
        <dbReference type="ARBA" id="ARBA00022741"/>
    </source>
</evidence>
<dbReference type="InterPro" id="IPR003593">
    <property type="entry name" value="AAA+_ATPase"/>
</dbReference>
<dbReference type="Pfam" id="PF04408">
    <property type="entry name" value="WHD_HA2"/>
    <property type="match status" value="1"/>
</dbReference>
<reference evidence="13 14" key="1">
    <citation type="submission" date="2023-10" db="EMBL/GenBank/DDBJ databases">
        <title>Comparative genomics analysis reveals potential genetic determinants of host preference in Cryptosporidium xiaoi.</title>
        <authorList>
            <person name="Xiao L."/>
            <person name="Li J."/>
        </authorList>
    </citation>
    <scope>NUCLEOTIDE SEQUENCE [LARGE SCALE GENOMIC DNA]</scope>
    <source>
        <strain evidence="13 14">52996</strain>
    </source>
</reference>
<dbReference type="AlphaFoldDB" id="A0AAV9XYR0"/>
<dbReference type="SMART" id="SM00382">
    <property type="entry name" value="AAA"/>
    <property type="match status" value="1"/>
</dbReference>
<dbReference type="EC" id="3.6.4.13" evidence="1"/>
<evidence type="ECO:0000259" key="12">
    <source>
        <dbReference type="PROSITE" id="PS51194"/>
    </source>
</evidence>
<dbReference type="InterPro" id="IPR011709">
    <property type="entry name" value="DEAD-box_helicase_OB_fold"/>
</dbReference>
<dbReference type="InterPro" id="IPR048333">
    <property type="entry name" value="HA2_WH"/>
</dbReference>
<evidence type="ECO:0000256" key="8">
    <source>
        <dbReference type="ARBA" id="ARBA00038040"/>
    </source>
</evidence>
<dbReference type="Pfam" id="PF07717">
    <property type="entry name" value="OB_NTP_bind"/>
    <property type="match status" value="1"/>
</dbReference>
<dbReference type="SMART" id="SM00487">
    <property type="entry name" value="DEXDc"/>
    <property type="match status" value="1"/>
</dbReference>
<dbReference type="Pfam" id="PF00270">
    <property type="entry name" value="DEAD"/>
    <property type="match status" value="1"/>
</dbReference>
<feature type="domain" description="Helicase C-terminal" evidence="12">
    <location>
        <begin position="479"/>
        <end position="651"/>
    </location>
</feature>
<evidence type="ECO:0000256" key="6">
    <source>
        <dbReference type="ARBA" id="ARBA00022840"/>
    </source>
</evidence>
<dbReference type="InterPro" id="IPR007502">
    <property type="entry name" value="Helicase-assoc_dom"/>
</dbReference>
<dbReference type="PANTHER" id="PTHR18934">
    <property type="entry name" value="ATP-DEPENDENT RNA HELICASE"/>
    <property type="match status" value="1"/>
</dbReference>
<feature type="compositionally biased region" description="Basic and acidic residues" evidence="10">
    <location>
        <begin position="46"/>
        <end position="60"/>
    </location>
</feature>
<evidence type="ECO:0000256" key="1">
    <source>
        <dbReference type="ARBA" id="ARBA00012552"/>
    </source>
</evidence>
<evidence type="ECO:0000313" key="13">
    <source>
        <dbReference type="EMBL" id="KAK6589868.1"/>
    </source>
</evidence>
<sequence length="1000" mass="113734">MLLENSDDLSSQIDRIWYDSFEDGFSSALNDHIELLDYVSNGGELRRNAEGGSTEKEEGGKKRRRERVSYKRMQGNIDNQRWELSRLGNSGVLFDSEIAEKKDHLFMDDLDYNENVEKRVNISPLVDYPSFLVRYRDLISTGLNLRGYEYRDKDSNMRSSNENITGLHTNFSIVKDKTSDIAKMARNGSLVLKNMKIKENSTKMRERFWELNETKMGALLGVGKRSEDELYNNKEEGMETGNKVKMNNEKSFASLISESNSSYNEIIKKRKELPVYKVKDPLMKLINENIVVILVGETGSGKTTQITQYLHEYGYSKRGIIGCTQPRRVAAVSVAKRVSEEMGVKLGSEVGYSIRFEDLTSKETVIKYMTDGVLMRESLNDPELDKYSVIIMDEAHERSLNTDVLFGIFRGVLSYRRDFRLIVTSATMDSEKLSNFFGNAPVFKIPGRVFPVDIEYLRYFPEDYIEAAAIQCLKIHCSNPVKYLNEGEKSDILIFMTGQDDIEATCYLITEKLEKLIPEGIEPLLILPIYSQLPSDLQAKIFKPSKYRKVIVATNIAETSLTLDGIKYVIDSGLCKVKVYNPKMGMDSLQITPISKANASQRSGRAGRVSPGVCYRMYTENTYYADLFENSVPEIQRTNLSNVVLLLKTLGSEDIFSFPFIDPPSQSSIVLSLFNLWSLGALDDKGNLTELGIKMSRYPLDPPLSKALITAKDLNCVIEVIIIVSMLSVPSIFFRPKDRIDEAESSREKFSVPESDHLTLLNVFLQWKRNKSSQKWSEKHYIHQKALLRVQDIFFQIYDIYLNSDSNLKPIQDGSLWKINCNSWENVRKSFCSGFFYNSGKMHGIGQYINLITSAPAYVHPNSSLFYSGLNPDYVIYHEVLITSKEYMNTVSAVETDWLLLYAPCIFKSSVFESSKYIGNEDSVSKSEVTQNSNSFIKGENICGEKSNDNYDRNTVSNDDSNKNSDFGPNSKNKKVTEKCNLSSIKPKNSSNKNTLSFDF</sequence>
<feature type="region of interest" description="Disordered" evidence="10">
    <location>
        <begin position="947"/>
        <end position="978"/>
    </location>
</feature>
<dbReference type="Gene3D" id="3.40.50.300">
    <property type="entry name" value="P-loop containing nucleotide triphosphate hydrolases"/>
    <property type="match status" value="2"/>
</dbReference>
<evidence type="ECO:0000259" key="11">
    <source>
        <dbReference type="PROSITE" id="PS51192"/>
    </source>
</evidence>
<name>A0AAV9XYR0_9CRYT</name>
<proteinExistence type="inferred from homology"/>
<dbReference type="SUPFAM" id="SSF52540">
    <property type="entry name" value="P-loop containing nucleoside triphosphate hydrolases"/>
    <property type="match status" value="1"/>
</dbReference>
<keyword evidence="2" id="KW-0507">mRNA processing</keyword>
<dbReference type="SMART" id="SM00490">
    <property type="entry name" value="HELICc"/>
    <property type="match status" value="1"/>
</dbReference>
<evidence type="ECO:0000313" key="14">
    <source>
        <dbReference type="Proteomes" id="UP001311799"/>
    </source>
</evidence>
<dbReference type="Pfam" id="PF21010">
    <property type="entry name" value="HA2_C"/>
    <property type="match status" value="1"/>
</dbReference>
<feature type="compositionally biased region" description="Polar residues" evidence="10">
    <location>
        <begin position="953"/>
        <end position="971"/>
    </location>
</feature>
<dbReference type="PROSITE" id="PS51194">
    <property type="entry name" value="HELICASE_CTER"/>
    <property type="match status" value="1"/>
</dbReference>